<feature type="short sequence motif" description="'KMSKS' region" evidence="10">
    <location>
        <begin position="637"/>
        <end position="641"/>
    </location>
</feature>
<dbReference type="Pfam" id="PF00133">
    <property type="entry name" value="tRNA-synt_1"/>
    <property type="match status" value="1"/>
</dbReference>
<comment type="caution">
    <text evidence="13">The sequence shown here is derived from an EMBL/GenBank/DDBJ whole genome shotgun (WGS) entry which is preliminary data.</text>
</comment>
<evidence type="ECO:0000256" key="7">
    <source>
        <dbReference type="ARBA" id="ARBA00023146"/>
    </source>
</evidence>
<dbReference type="PANTHER" id="PTHR42765:SF1">
    <property type="entry name" value="ISOLEUCINE--TRNA LIGASE, MITOCHONDRIAL"/>
    <property type="match status" value="1"/>
</dbReference>
<dbReference type="SUPFAM" id="SSF47323">
    <property type="entry name" value="Anticodon-binding domain of a subclass of class I aminoacyl-tRNA synthetases"/>
    <property type="match status" value="1"/>
</dbReference>
<dbReference type="Gene3D" id="3.90.740.10">
    <property type="entry name" value="Valyl/Leucyl/Isoleucyl-tRNA synthetase, editing domain"/>
    <property type="match status" value="1"/>
</dbReference>
<evidence type="ECO:0000256" key="10">
    <source>
        <dbReference type="HAMAP-Rule" id="MF_02002"/>
    </source>
</evidence>
<dbReference type="RefSeq" id="WP_183816994.1">
    <property type="nucleotide sequence ID" value="NZ_JACHOB010000002.1"/>
</dbReference>
<dbReference type="InterPro" id="IPR009080">
    <property type="entry name" value="tRNAsynth_Ia_anticodon-bd"/>
</dbReference>
<keyword evidence="3 10" id="KW-0436">Ligase</keyword>
<dbReference type="Gene3D" id="1.10.10.830">
    <property type="entry name" value="Ile-tRNA synthetase CP2 domain-like"/>
    <property type="match status" value="1"/>
</dbReference>
<evidence type="ECO:0000256" key="1">
    <source>
        <dbReference type="ARBA" id="ARBA00006887"/>
    </source>
</evidence>
<keyword evidence="6 10" id="KW-0648">Protein biosynthesis</keyword>
<dbReference type="InterPro" id="IPR023585">
    <property type="entry name" value="Ile-tRNA-ligase_type1"/>
</dbReference>
<keyword evidence="10" id="KW-0479">Metal-binding</keyword>
<dbReference type="GO" id="GO:0008270">
    <property type="term" value="F:zinc ion binding"/>
    <property type="evidence" value="ECO:0007669"/>
    <property type="project" value="UniProtKB-UniRule"/>
</dbReference>
<dbReference type="Pfam" id="PF08264">
    <property type="entry name" value="Anticodon_1"/>
    <property type="match status" value="1"/>
</dbReference>
<dbReference type="AlphaFoldDB" id="A0A840I245"/>
<dbReference type="PROSITE" id="PS00178">
    <property type="entry name" value="AA_TRNA_LIGASE_I"/>
    <property type="match status" value="1"/>
</dbReference>
<dbReference type="InterPro" id="IPR009008">
    <property type="entry name" value="Val/Leu/Ile-tRNA-synth_edit"/>
</dbReference>
<feature type="domain" description="Aminoacyl-tRNA synthetase class Ia" evidence="11">
    <location>
        <begin position="34"/>
        <end position="676"/>
    </location>
</feature>
<dbReference type="InterPro" id="IPR002300">
    <property type="entry name" value="aa-tRNA-synth_Ia"/>
</dbReference>
<dbReference type="GO" id="GO:0006428">
    <property type="term" value="P:isoleucyl-tRNA aminoacylation"/>
    <property type="evidence" value="ECO:0007669"/>
    <property type="project" value="UniProtKB-UniRule"/>
</dbReference>
<evidence type="ECO:0000259" key="12">
    <source>
        <dbReference type="Pfam" id="PF08264"/>
    </source>
</evidence>
<dbReference type="Gene3D" id="1.10.730.20">
    <property type="match status" value="1"/>
</dbReference>
<accession>A0A840I245</accession>
<comment type="subcellular location">
    <subcellularLocation>
        <location evidence="10">Cytoplasm</location>
    </subcellularLocation>
</comment>
<dbReference type="InterPro" id="IPR002301">
    <property type="entry name" value="Ile-tRNA-ligase"/>
</dbReference>
<feature type="binding site" evidence="10">
    <location>
        <position position="933"/>
    </location>
    <ligand>
        <name>Zn(2+)</name>
        <dbReference type="ChEBI" id="CHEBI:29105"/>
    </ligand>
</feature>
<keyword evidence="5 10" id="KW-0067">ATP-binding</keyword>
<dbReference type="SUPFAM" id="SSF50677">
    <property type="entry name" value="ValRS/IleRS/LeuRS editing domain"/>
    <property type="match status" value="1"/>
</dbReference>
<keyword evidence="14" id="KW-1185">Reference proteome</keyword>
<gene>
    <name evidence="10" type="primary">ileS</name>
    <name evidence="13" type="ORF">GGQ59_001331</name>
</gene>
<dbReference type="Gene3D" id="3.40.50.620">
    <property type="entry name" value="HUPs"/>
    <property type="match status" value="2"/>
</dbReference>
<dbReference type="GO" id="GO:0005829">
    <property type="term" value="C:cytosol"/>
    <property type="evidence" value="ECO:0007669"/>
    <property type="project" value="TreeGrafter"/>
</dbReference>
<dbReference type="InterPro" id="IPR050081">
    <property type="entry name" value="Ile-tRNA_ligase"/>
</dbReference>
<dbReference type="InterPro" id="IPR014729">
    <property type="entry name" value="Rossmann-like_a/b/a_fold"/>
</dbReference>
<name>A0A840I245_9PROT</name>
<comment type="cofactor">
    <cofactor evidence="10">
        <name>Zn(2+)</name>
        <dbReference type="ChEBI" id="CHEBI:29105"/>
    </cofactor>
    <text evidence="10">Binds 1 zinc ion per subunit.</text>
</comment>
<comment type="subunit">
    <text evidence="10">Monomer.</text>
</comment>
<evidence type="ECO:0000256" key="9">
    <source>
        <dbReference type="ARBA" id="ARBA00048359"/>
    </source>
</evidence>
<sequence length="959" mass="107222">MPDDTATPDYRDTLFLPQTDFPMRAGLPKKEPEILARWREMKLYERLREDAKGQPTFTLHDGPPYANGHLHMGHALNKVLKDIVVRSRQMSGFDAPYVPGWDCHGLPIEWQVEKAFKERGRTKAEVPSSEFRTACRDYAREWVGIQSEEFRRLGIEGDWGDPYTTMAFSSEAAIVAEFLRFAEKGQVYRGSKPVMWSPVEQTALAEAEIEYHEHTSTTIWVRFGFRDAPEGLEDAKVVIWTTTPWTIPGNRAVAYGPTLSYGLYEVEKVRDDLGFEPWTKAGDKLLLADALAEDVREAGFIEQWRRVRDVPTALLKDATLDHPLKGFADAYGFAVPLLTGDHVTDEAGTGFVHTAPSHGQEDYFCWLEHGLPLSDVPYTVDETGTYTDEAPGFTGEQVFVTSGKKTGRDGGANKAVIAALMERGALFARGRLAHSYPHSWRSKAPVLFRNTPQWFIPLGAIGEGGLRDRALKAVTETRFFPASGQKRIRAMVEGRPDWLVSRQRAWGVPITLFVDQDGKPLIDPRVNARVLKAIRERGADAWFDTPKEAFLGDAHDASAYEKVEDILDVWFDSGSTHAFVLEARKSLSWPADLYLEGSDQHRGWFQSSLLESCGTRGRAPYNAVLTHGFVLDGQGRKMSKSLGNVILPEEITQKYGADILRIWAASADSAEDMRISDEIVGSAVDAYRKMRNSLRYMLAALDGYDESEALPHAKLPGLERYVLHRLDAVEAQVREAYEGFDFKAAWRALSDFCAQDLSAFYFDVRKDSLYCDAKDDPVRRAARGTMSRLFENVIRWLAPICPFTAEEAFLVRHPEEAEAGSVHLQRFLVPDPAWRDDELAERWERIRTVRRVVNGALEVARREKKIGASLEAAVMVTVEDPQTRAALGHQDIATLFIVSDAALSDGPAPAGAFRLDEAEGVAVSLDTAKGEKCARCWRVLEDVAPPSHLCGRCHGVVSP</sequence>
<feature type="binding site" evidence="10">
    <location>
        <position position="953"/>
    </location>
    <ligand>
        <name>Zn(2+)</name>
        <dbReference type="ChEBI" id="CHEBI:29105"/>
    </ligand>
</feature>
<dbReference type="InterPro" id="IPR033708">
    <property type="entry name" value="Anticodon_Ile_BEm"/>
</dbReference>
<evidence type="ECO:0000256" key="3">
    <source>
        <dbReference type="ARBA" id="ARBA00022598"/>
    </source>
</evidence>
<evidence type="ECO:0000256" key="6">
    <source>
        <dbReference type="ARBA" id="ARBA00022917"/>
    </source>
</evidence>
<keyword evidence="10" id="KW-0862">Zinc</keyword>
<proteinExistence type="inferred from homology"/>
<dbReference type="SUPFAM" id="SSF52374">
    <property type="entry name" value="Nucleotidylyl transferase"/>
    <property type="match status" value="1"/>
</dbReference>
<evidence type="ECO:0000259" key="11">
    <source>
        <dbReference type="Pfam" id="PF00133"/>
    </source>
</evidence>
<dbReference type="EMBL" id="JACHOB010000002">
    <property type="protein sequence ID" value="MBB4658817.1"/>
    <property type="molecule type" value="Genomic_DNA"/>
</dbReference>
<feature type="binding site" evidence="10">
    <location>
        <position position="936"/>
    </location>
    <ligand>
        <name>Zn(2+)</name>
        <dbReference type="ChEBI" id="CHEBI:29105"/>
    </ligand>
</feature>
<dbReference type="GO" id="GO:0005524">
    <property type="term" value="F:ATP binding"/>
    <property type="evidence" value="ECO:0007669"/>
    <property type="project" value="UniProtKB-UniRule"/>
</dbReference>
<evidence type="ECO:0000256" key="4">
    <source>
        <dbReference type="ARBA" id="ARBA00022741"/>
    </source>
</evidence>
<evidence type="ECO:0000256" key="2">
    <source>
        <dbReference type="ARBA" id="ARBA00022490"/>
    </source>
</evidence>
<comment type="domain">
    <text evidence="10">IleRS has two distinct active sites: one for aminoacylation and one for editing. The misactivated valine is translocated from the active site to the editing site, which sterically excludes the correctly activated isoleucine. The single editing site contains two valyl binding pockets, one specific for each substrate (Val-AMP or Val-tRNA(Ile)).</text>
</comment>
<dbReference type="GO" id="GO:0002161">
    <property type="term" value="F:aminoacyl-tRNA deacylase activity"/>
    <property type="evidence" value="ECO:0007669"/>
    <property type="project" value="InterPro"/>
</dbReference>
<evidence type="ECO:0000256" key="8">
    <source>
        <dbReference type="ARBA" id="ARBA00025217"/>
    </source>
</evidence>
<feature type="binding site" evidence="10">
    <location>
        <position position="640"/>
    </location>
    <ligand>
        <name>ATP</name>
        <dbReference type="ChEBI" id="CHEBI:30616"/>
    </ligand>
</feature>
<dbReference type="InterPro" id="IPR013155">
    <property type="entry name" value="M/V/L/I-tRNA-synth_anticd-bd"/>
</dbReference>
<keyword evidence="7 10" id="KW-0030">Aminoacyl-tRNA synthetase</keyword>
<comment type="similarity">
    <text evidence="1 10">Belongs to the class-I aminoacyl-tRNA synthetase family. IleS type 1 subfamily.</text>
</comment>
<dbReference type="InterPro" id="IPR001412">
    <property type="entry name" value="aa-tRNA-synth_I_CS"/>
</dbReference>
<feature type="binding site" evidence="10">
    <location>
        <position position="596"/>
    </location>
    <ligand>
        <name>L-isoleucyl-5'-AMP</name>
        <dbReference type="ChEBI" id="CHEBI:178002"/>
    </ligand>
</feature>
<feature type="domain" description="Methionyl/Valyl/Leucyl/Isoleucyl-tRNA synthetase anticodon-binding" evidence="12">
    <location>
        <begin position="719"/>
        <end position="874"/>
    </location>
</feature>
<dbReference type="Proteomes" id="UP000563524">
    <property type="component" value="Unassembled WGS sequence"/>
</dbReference>
<organism evidence="13 14">
    <name type="scientific">Parvularcula dongshanensis</name>
    <dbReference type="NCBI Taxonomy" id="1173995"/>
    <lineage>
        <taxon>Bacteria</taxon>
        <taxon>Pseudomonadati</taxon>
        <taxon>Pseudomonadota</taxon>
        <taxon>Alphaproteobacteria</taxon>
        <taxon>Parvularculales</taxon>
        <taxon>Parvularculaceae</taxon>
        <taxon>Parvularcula</taxon>
    </lineage>
</organism>
<dbReference type="GO" id="GO:0004822">
    <property type="term" value="F:isoleucine-tRNA ligase activity"/>
    <property type="evidence" value="ECO:0007669"/>
    <property type="project" value="UniProtKB-UniRule"/>
</dbReference>
<dbReference type="HAMAP" id="MF_02002">
    <property type="entry name" value="Ile_tRNA_synth_type1"/>
    <property type="match status" value="1"/>
</dbReference>
<dbReference type="GO" id="GO:0000049">
    <property type="term" value="F:tRNA binding"/>
    <property type="evidence" value="ECO:0007669"/>
    <property type="project" value="InterPro"/>
</dbReference>
<dbReference type="PRINTS" id="PR00984">
    <property type="entry name" value="TRNASYNTHILE"/>
</dbReference>
<evidence type="ECO:0000313" key="14">
    <source>
        <dbReference type="Proteomes" id="UP000563524"/>
    </source>
</evidence>
<protein>
    <recommendedName>
        <fullName evidence="10">Isoleucine--tRNA ligase</fullName>
        <ecNumber evidence="10">6.1.1.5</ecNumber>
    </recommendedName>
    <alternativeName>
        <fullName evidence="10">Isoleucyl-tRNA synthetase</fullName>
        <shortName evidence="10">IleRS</shortName>
    </alternativeName>
</protein>
<feature type="short sequence motif" description="'HIGH' region" evidence="10">
    <location>
        <begin position="64"/>
        <end position="74"/>
    </location>
</feature>
<evidence type="ECO:0000313" key="13">
    <source>
        <dbReference type="EMBL" id="MBB4658817.1"/>
    </source>
</evidence>
<dbReference type="NCBIfam" id="TIGR00392">
    <property type="entry name" value="ileS"/>
    <property type="match status" value="1"/>
</dbReference>
<comment type="catalytic activity">
    <reaction evidence="9 10">
        <text>tRNA(Ile) + L-isoleucine + ATP = L-isoleucyl-tRNA(Ile) + AMP + diphosphate</text>
        <dbReference type="Rhea" id="RHEA:11060"/>
        <dbReference type="Rhea" id="RHEA-COMP:9666"/>
        <dbReference type="Rhea" id="RHEA-COMP:9695"/>
        <dbReference type="ChEBI" id="CHEBI:30616"/>
        <dbReference type="ChEBI" id="CHEBI:33019"/>
        <dbReference type="ChEBI" id="CHEBI:58045"/>
        <dbReference type="ChEBI" id="CHEBI:78442"/>
        <dbReference type="ChEBI" id="CHEBI:78528"/>
        <dbReference type="ChEBI" id="CHEBI:456215"/>
        <dbReference type="EC" id="6.1.1.5"/>
    </reaction>
</comment>
<evidence type="ECO:0000256" key="5">
    <source>
        <dbReference type="ARBA" id="ARBA00022840"/>
    </source>
</evidence>
<feature type="binding site" evidence="10">
    <location>
        <position position="950"/>
    </location>
    <ligand>
        <name>Zn(2+)</name>
        <dbReference type="ChEBI" id="CHEBI:29105"/>
    </ligand>
</feature>
<keyword evidence="4 10" id="KW-0547">Nucleotide-binding</keyword>
<reference evidence="13 14" key="1">
    <citation type="submission" date="2020-08" db="EMBL/GenBank/DDBJ databases">
        <title>Genomic Encyclopedia of Type Strains, Phase IV (KMG-IV): sequencing the most valuable type-strain genomes for metagenomic binning, comparative biology and taxonomic classification.</title>
        <authorList>
            <person name="Goeker M."/>
        </authorList>
    </citation>
    <scope>NUCLEOTIDE SEQUENCE [LARGE SCALE GENOMIC DNA]</scope>
    <source>
        <strain evidence="13 14">DSM 102850</strain>
    </source>
</reference>
<comment type="function">
    <text evidence="8 10">Catalyzes the attachment of isoleucine to tRNA(Ile). As IleRS can inadvertently accommodate and process structurally similar amino acids such as valine, to avoid such errors it has two additional distinct tRNA(Ile)-dependent editing activities. One activity is designated as 'pretransfer' editing and involves the hydrolysis of activated Val-AMP. The other activity is designated 'posttransfer' editing and involves deacylation of mischarged Val-tRNA(Ile).</text>
</comment>
<dbReference type="CDD" id="cd07960">
    <property type="entry name" value="Anticodon_Ia_Ile_BEm"/>
    <property type="match status" value="1"/>
</dbReference>
<dbReference type="EC" id="6.1.1.5" evidence="10"/>
<keyword evidence="2 10" id="KW-0963">Cytoplasm</keyword>
<dbReference type="PANTHER" id="PTHR42765">
    <property type="entry name" value="SOLEUCYL-TRNA SYNTHETASE"/>
    <property type="match status" value="1"/>
</dbReference>